<reference evidence="6 7" key="1">
    <citation type="journal article" date="2006" name="Science">
        <title>The genome of black cottonwood, Populus trichocarpa (Torr. &amp; Gray).</title>
        <authorList>
            <person name="Tuskan G.A."/>
            <person name="Difazio S."/>
            <person name="Jansson S."/>
            <person name="Bohlmann J."/>
            <person name="Grigoriev I."/>
            <person name="Hellsten U."/>
            <person name="Putnam N."/>
            <person name="Ralph S."/>
            <person name="Rombauts S."/>
            <person name="Salamov A."/>
            <person name="Schein J."/>
            <person name="Sterck L."/>
            <person name="Aerts A."/>
            <person name="Bhalerao R.R."/>
            <person name="Bhalerao R.P."/>
            <person name="Blaudez D."/>
            <person name="Boerjan W."/>
            <person name="Brun A."/>
            <person name="Brunner A."/>
            <person name="Busov V."/>
            <person name="Campbell M."/>
            <person name="Carlson J."/>
            <person name="Chalot M."/>
            <person name="Chapman J."/>
            <person name="Chen G.L."/>
            <person name="Cooper D."/>
            <person name="Coutinho P.M."/>
            <person name="Couturier J."/>
            <person name="Covert S."/>
            <person name="Cronk Q."/>
            <person name="Cunningham R."/>
            <person name="Davis J."/>
            <person name="Degroeve S."/>
            <person name="Dejardin A."/>
            <person name="Depamphilis C."/>
            <person name="Detter J."/>
            <person name="Dirks B."/>
            <person name="Dubchak I."/>
            <person name="Duplessis S."/>
            <person name="Ehlting J."/>
            <person name="Ellis B."/>
            <person name="Gendler K."/>
            <person name="Goodstein D."/>
            <person name="Gribskov M."/>
            <person name="Grimwood J."/>
            <person name="Groover A."/>
            <person name="Gunter L."/>
            <person name="Hamberger B."/>
            <person name="Heinze B."/>
            <person name="Helariutta Y."/>
            <person name="Henrissat B."/>
            <person name="Holligan D."/>
            <person name="Holt R."/>
            <person name="Huang W."/>
            <person name="Islam-Faridi N."/>
            <person name="Jones S."/>
            <person name="Jones-Rhoades M."/>
            <person name="Jorgensen R."/>
            <person name="Joshi C."/>
            <person name="Kangasjarvi J."/>
            <person name="Karlsson J."/>
            <person name="Kelleher C."/>
            <person name="Kirkpatrick R."/>
            <person name="Kirst M."/>
            <person name="Kohler A."/>
            <person name="Kalluri U."/>
            <person name="Larimer F."/>
            <person name="Leebens-Mack J."/>
            <person name="Leple J.C."/>
            <person name="Locascio P."/>
            <person name="Lou Y."/>
            <person name="Lucas S."/>
            <person name="Martin F."/>
            <person name="Montanini B."/>
            <person name="Napoli C."/>
            <person name="Nelson D.R."/>
            <person name="Nelson C."/>
            <person name="Nieminen K."/>
            <person name="Nilsson O."/>
            <person name="Pereda V."/>
            <person name="Peter G."/>
            <person name="Philippe R."/>
            <person name="Pilate G."/>
            <person name="Poliakov A."/>
            <person name="Razumovskaya J."/>
            <person name="Richardson P."/>
            <person name="Rinaldi C."/>
            <person name="Ritland K."/>
            <person name="Rouze P."/>
            <person name="Ryaboy D."/>
            <person name="Schmutz J."/>
            <person name="Schrader J."/>
            <person name="Segerman B."/>
            <person name="Shin H."/>
            <person name="Siddiqui A."/>
            <person name="Sterky F."/>
            <person name="Terry A."/>
            <person name="Tsai C.J."/>
            <person name="Uberbacher E."/>
            <person name="Unneberg P."/>
            <person name="Vahala J."/>
            <person name="Wall K."/>
            <person name="Wessler S."/>
            <person name="Yang G."/>
            <person name="Yin T."/>
            <person name="Douglas C."/>
            <person name="Marra M."/>
            <person name="Sandberg G."/>
            <person name="Van de Peer Y."/>
            <person name="Rokhsar D."/>
        </authorList>
    </citation>
    <scope>NUCLEOTIDE SEQUENCE [LARGE SCALE GENOMIC DNA]</scope>
    <source>
        <strain evidence="7">cv. Nisqually</strain>
    </source>
</reference>
<keyword evidence="3" id="KW-1133">Transmembrane helix</keyword>
<protein>
    <recommendedName>
        <fullName evidence="5">EXS domain-containing protein</fullName>
    </recommendedName>
</protein>
<evidence type="ECO:0000256" key="1">
    <source>
        <dbReference type="ARBA" id="ARBA00004141"/>
    </source>
</evidence>
<dbReference type="EMBL" id="CM009305">
    <property type="protein sequence ID" value="PNS97611.2"/>
    <property type="molecule type" value="Genomic_DNA"/>
</dbReference>
<name>A0A2K1XA11_POPTR</name>
<dbReference type="Proteomes" id="UP000006729">
    <property type="component" value="Chromosome 16"/>
</dbReference>
<comment type="subcellular location">
    <subcellularLocation>
        <location evidence="1">Membrane</location>
        <topology evidence="1">Multi-pass membrane protein</topology>
    </subcellularLocation>
</comment>
<evidence type="ECO:0000256" key="4">
    <source>
        <dbReference type="ARBA" id="ARBA00023136"/>
    </source>
</evidence>
<evidence type="ECO:0000256" key="2">
    <source>
        <dbReference type="ARBA" id="ARBA00022692"/>
    </source>
</evidence>
<evidence type="ECO:0000256" key="3">
    <source>
        <dbReference type="ARBA" id="ARBA00022989"/>
    </source>
</evidence>
<dbReference type="Pfam" id="PF03124">
    <property type="entry name" value="EXS"/>
    <property type="match status" value="2"/>
</dbReference>
<evidence type="ECO:0000313" key="7">
    <source>
        <dbReference type="Proteomes" id="UP000006729"/>
    </source>
</evidence>
<keyword evidence="4" id="KW-0472">Membrane</keyword>
<dbReference type="InParanoid" id="A0A2K1XA11"/>
<keyword evidence="2" id="KW-0812">Transmembrane</keyword>
<proteinExistence type="predicted"/>
<gene>
    <name evidence="6" type="ORF">POPTR_016G032550v4</name>
</gene>
<comment type="caution">
    <text evidence="6">The sequence shown here is derived from an EMBL/GenBank/DDBJ whole genome shotgun (WGS) entry which is preliminary data.</text>
</comment>
<evidence type="ECO:0000259" key="5">
    <source>
        <dbReference type="Pfam" id="PF03124"/>
    </source>
</evidence>
<accession>A0A2K1XA11</accession>
<dbReference type="InterPro" id="IPR004342">
    <property type="entry name" value="EXS_C"/>
</dbReference>
<dbReference type="GO" id="GO:0016020">
    <property type="term" value="C:membrane"/>
    <property type="evidence" value="ECO:0007669"/>
    <property type="project" value="UniProtKB-SubCell"/>
</dbReference>
<keyword evidence="7" id="KW-1185">Reference proteome</keyword>
<dbReference type="PANTHER" id="PTHR10783">
    <property type="entry name" value="XENOTROPIC AND POLYTROPIC RETROVIRUS RECEPTOR 1-RELATED"/>
    <property type="match status" value="1"/>
</dbReference>
<organism evidence="6 7">
    <name type="scientific">Populus trichocarpa</name>
    <name type="common">Western balsam poplar</name>
    <name type="synonym">Populus balsamifera subsp. trichocarpa</name>
    <dbReference type="NCBI Taxonomy" id="3694"/>
    <lineage>
        <taxon>Eukaryota</taxon>
        <taxon>Viridiplantae</taxon>
        <taxon>Streptophyta</taxon>
        <taxon>Embryophyta</taxon>
        <taxon>Tracheophyta</taxon>
        <taxon>Spermatophyta</taxon>
        <taxon>Magnoliopsida</taxon>
        <taxon>eudicotyledons</taxon>
        <taxon>Gunneridae</taxon>
        <taxon>Pentapetalae</taxon>
        <taxon>rosids</taxon>
        <taxon>fabids</taxon>
        <taxon>Malpighiales</taxon>
        <taxon>Salicaceae</taxon>
        <taxon>Saliceae</taxon>
        <taxon>Populus</taxon>
    </lineage>
</organism>
<dbReference type="PANTHER" id="PTHR10783:SF4">
    <property type="entry name" value="PHOSPHATE TRANSPORTER PHO1 HOMOLOG 3"/>
    <property type="match status" value="1"/>
</dbReference>
<sequence length="99" mass="11411">MVERNTSSIGYRMQNHYEIILNARTKLEHFKITGVDQAKTTNVTIMGGGLRGNLLIHKNMTRKLGGCCLPAAWRRRKHAYRLWESHMKLKDDLVGHIPL</sequence>
<dbReference type="AlphaFoldDB" id="A0A2K1XA11"/>
<evidence type="ECO:0000313" key="6">
    <source>
        <dbReference type="EMBL" id="PNS97611.2"/>
    </source>
</evidence>